<comment type="similarity">
    <text evidence="2">Belongs to the glycosyltransferase 2 family.</text>
</comment>
<keyword evidence="4 5" id="KW-0808">Transferase</keyword>
<dbReference type="EMBL" id="QHLY01000013">
    <property type="protein sequence ID" value="PXA65704.1"/>
    <property type="molecule type" value="Genomic_DNA"/>
</dbReference>
<dbReference type="OrthoDB" id="9771846at2"/>
<comment type="pathway">
    <text evidence="1">Cell wall biogenesis; cell wall polysaccharide biosynthesis.</text>
</comment>
<dbReference type="PANTHER" id="PTHR43179:SF12">
    <property type="entry name" value="GALACTOFURANOSYLTRANSFERASE GLFT2"/>
    <property type="match status" value="1"/>
</dbReference>
<name>A0A317ZJR2_9MICO</name>
<reference evidence="5 6" key="1">
    <citation type="submission" date="2018-05" db="EMBL/GenBank/DDBJ databases">
        <title>Genetic diversity of glacier-inhabiting Cryobacterium bacteria in China and description of Cryobacterium mengkeensis sp. nov. and Arthrobacter glacialis sp. nov.</title>
        <authorList>
            <person name="Liu Q."/>
            <person name="Xin Y.-H."/>
        </authorList>
    </citation>
    <scope>NUCLEOTIDE SEQUENCE [LARGE SCALE GENOMIC DNA]</scope>
    <source>
        <strain evidence="5 6">SK-1</strain>
    </source>
</reference>
<sequence>MSLPEDLGIVVVNYGPPDLLEANLVQLGRRLTTGRVVVVDNFSTLAHREATTALAAREGWSLIAPGLNLGFGAGVNAGARLLISRGCSRLLLINPDARIDEAGVLALATACAANPQQLQSPRIVRPDGSLWFAGGTVDVGRGRTRTGDPVDSSAPGGWLSGSCLMVHAHLWDWLGGFDETYFLYWEDVDLSWRCLAAGGTLLVRDDITVVHSVGGTQDTSGKSPLYVYSNCRNRLAFAARHLDRRHVMRWLLLSPVYAAAVLQRGGRRDLARHAVPLLMAAARGTVAGAGLAMRTLIAPAPANRPAVIRRLNPVREDS</sequence>
<dbReference type="InterPro" id="IPR029044">
    <property type="entry name" value="Nucleotide-diphossugar_trans"/>
</dbReference>
<protein>
    <submittedName>
        <fullName evidence="5">Glycosyltransferase family 2 protein</fullName>
    </submittedName>
</protein>
<dbReference type="GO" id="GO:0016757">
    <property type="term" value="F:glycosyltransferase activity"/>
    <property type="evidence" value="ECO:0007669"/>
    <property type="project" value="UniProtKB-KW"/>
</dbReference>
<evidence type="ECO:0000313" key="6">
    <source>
        <dbReference type="Proteomes" id="UP000246722"/>
    </source>
</evidence>
<keyword evidence="3" id="KW-0328">Glycosyltransferase</keyword>
<evidence type="ECO:0000256" key="1">
    <source>
        <dbReference type="ARBA" id="ARBA00004776"/>
    </source>
</evidence>
<evidence type="ECO:0000313" key="5">
    <source>
        <dbReference type="EMBL" id="PXA65704.1"/>
    </source>
</evidence>
<dbReference type="Proteomes" id="UP000246722">
    <property type="component" value="Unassembled WGS sequence"/>
</dbReference>
<dbReference type="Gene3D" id="3.90.550.10">
    <property type="entry name" value="Spore Coat Polysaccharide Biosynthesis Protein SpsA, Chain A"/>
    <property type="match status" value="1"/>
</dbReference>
<organism evidence="5 6">
    <name type="scientific">Cryobacterium arcticum</name>
    <dbReference type="NCBI Taxonomy" id="670052"/>
    <lineage>
        <taxon>Bacteria</taxon>
        <taxon>Bacillati</taxon>
        <taxon>Actinomycetota</taxon>
        <taxon>Actinomycetes</taxon>
        <taxon>Micrococcales</taxon>
        <taxon>Microbacteriaceae</taxon>
        <taxon>Cryobacterium</taxon>
    </lineage>
</organism>
<gene>
    <name evidence="5" type="ORF">CTB96_19745</name>
</gene>
<dbReference type="PANTHER" id="PTHR43179">
    <property type="entry name" value="RHAMNOSYLTRANSFERASE WBBL"/>
    <property type="match status" value="1"/>
</dbReference>
<evidence type="ECO:0000256" key="3">
    <source>
        <dbReference type="ARBA" id="ARBA00022676"/>
    </source>
</evidence>
<dbReference type="AlphaFoldDB" id="A0A317ZJR2"/>
<evidence type="ECO:0000256" key="2">
    <source>
        <dbReference type="ARBA" id="ARBA00006739"/>
    </source>
</evidence>
<dbReference type="SUPFAM" id="SSF53448">
    <property type="entry name" value="Nucleotide-diphospho-sugar transferases"/>
    <property type="match status" value="1"/>
</dbReference>
<keyword evidence="6" id="KW-1185">Reference proteome</keyword>
<comment type="caution">
    <text evidence="5">The sequence shown here is derived from an EMBL/GenBank/DDBJ whole genome shotgun (WGS) entry which is preliminary data.</text>
</comment>
<accession>A0A317ZJR2</accession>
<dbReference type="RefSeq" id="WP_110128672.1">
    <property type="nucleotide sequence ID" value="NZ_QHLY01000013.1"/>
</dbReference>
<evidence type="ECO:0000256" key="4">
    <source>
        <dbReference type="ARBA" id="ARBA00022679"/>
    </source>
</evidence>
<proteinExistence type="inferred from homology"/>